<organism evidence="2 3">
    <name type="scientific">Trichonephila clavipes</name>
    <name type="common">Golden silk orbweaver</name>
    <name type="synonym">Nephila clavipes</name>
    <dbReference type="NCBI Taxonomy" id="2585209"/>
    <lineage>
        <taxon>Eukaryota</taxon>
        <taxon>Metazoa</taxon>
        <taxon>Ecdysozoa</taxon>
        <taxon>Arthropoda</taxon>
        <taxon>Chelicerata</taxon>
        <taxon>Arachnida</taxon>
        <taxon>Araneae</taxon>
        <taxon>Araneomorphae</taxon>
        <taxon>Entelegynae</taxon>
        <taxon>Araneoidea</taxon>
        <taxon>Nephilidae</taxon>
        <taxon>Trichonephila</taxon>
    </lineage>
</organism>
<gene>
    <name evidence="2" type="primary">POL_238</name>
    <name evidence="2" type="ORF">TNCV_4293881</name>
</gene>
<dbReference type="InterPro" id="IPR050951">
    <property type="entry name" value="Retrovirus_Pol_polyprotein"/>
</dbReference>
<name>A0A8X6RG33_TRICX</name>
<dbReference type="GO" id="GO:0003676">
    <property type="term" value="F:nucleic acid binding"/>
    <property type="evidence" value="ECO:0007669"/>
    <property type="project" value="InterPro"/>
</dbReference>
<dbReference type="PANTHER" id="PTHR37984">
    <property type="entry name" value="PROTEIN CBG26694"/>
    <property type="match status" value="1"/>
</dbReference>
<protein>
    <submittedName>
        <fullName evidence="2">Retrovirus-related Pol polyprotein from transposon 412</fullName>
    </submittedName>
</protein>
<evidence type="ECO:0000313" key="3">
    <source>
        <dbReference type="Proteomes" id="UP000887159"/>
    </source>
</evidence>
<reference evidence="2" key="1">
    <citation type="submission" date="2020-08" db="EMBL/GenBank/DDBJ databases">
        <title>Multicomponent nature underlies the extraordinary mechanical properties of spider dragline silk.</title>
        <authorList>
            <person name="Kono N."/>
            <person name="Nakamura H."/>
            <person name="Mori M."/>
            <person name="Yoshida Y."/>
            <person name="Ohtoshi R."/>
            <person name="Malay A.D."/>
            <person name="Moran D.A.P."/>
            <person name="Tomita M."/>
            <person name="Numata K."/>
            <person name="Arakawa K."/>
        </authorList>
    </citation>
    <scope>NUCLEOTIDE SEQUENCE</scope>
</reference>
<dbReference type="PANTHER" id="PTHR37984:SF15">
    <property type="entry name" value="INTEGRASE CATALYTIC DOMAIN-CONTAINING PROTEIN"/>
    <property type="match status" value="1"/>
</dbReference>
<dbReference type="PROSITE" id="PS50994">
    <property type="entry name" value="INTEGRASE"/>
    <property type="match status" value="1"/>
</dbReference>
<dbReference type="InterPro" id="IPR012337">
    <property type="entry name" value="RNaseH-like_sf"/>
</dbReference>
<accession>A0A8X6RG33</accession>
<evidence type="ECO:0000313" key="2">
    <source>
        <dbReference type="EMBL" id="GFX94343.1"/>
    </source>
</evidence>
<dbReference type="EMBL" id="BMAU01021177">
    <property type="protein sequence ID" value="GFX94343.1"/>
    <property type="molecule type" value="Genomic_DNA"/>
</dbReference>
<dbReference type="Proteomes" id="UP000887159">
    <property type="component" value="Unassembled WGS sequence"/>
</dbReference>
<dbReference type="InterPro" id="IPR001584">
    <property type="entry name" value="Integrase_cat-core"/>
</dbReference>
<comment type="caution">
    <text evidence="2">The sequence shown here is derived from an EMBL/GenBank/DDBJ whole genome shotgun (WGS) entry which is preliminary data.</text>
</comment>
<dbReference type="InterPro" id="IPR036397">
    <property type="entry name" value="RNaseH_sf"/>
</dbReference>
<dbReference type="Pfam" id="PF00665">
    <property type="entry name" value="rve"/>
    <property type="match status" value="1"/>
</dbReference>
<dbReference type="SUPFAM" id="SSF53098">
    <property type="entry name" value="Ribonuclease H-like"/>
    <property type="match status" value="1"/>
</dbReference>
<evidence type="ECO:0000259" key="1">
    <source>
        <dbReference type="PROSITE" id="PS50994"/>
    </source>
</evidence>
<keyword evidence="3" id="KW-1185">Reference proteome</keyword>
<proteinExistence type="predicted"/>
<dbReference type="GO" id="GO:0015074">
    <property type="term" value="P:DNA integration"/>
    <property type="evidence" value="ECO:0007669"/>
    <property type="project" value="InterPro"/>
</dbReference>
<feature type="domain" description="Integrase catalytic" evidence="1">
    <location>
        <begin position="132"/>
        <end position="255"/>
    </location>
</feature>
<dbReference type="AlphaFoldDB" id="A0A8X6RG33"/>
<sequence>MNMEINGIDRVCLRDSGSSIDVCSRSWINEDDLLGKEANEAEFELTDFSPSEGGEDDSFIIPAFEGEGGKSLAKVKGVEFKEEQRKCPDLKPLWDKAQTGIDKEFRRRGGVRQNLRFVSTSREPRDKAKAPLKLVPIISEVFSKINIDAVGPLPVSTKQNRYLITSICVASKYPEAIPVESITSPNVIDALLSIFSRIGFPREIQSDLGTSFTSELTTTFFIKFGIKVTRSSVSHPQSNAVERVHRTIKRVIKALCVESGEDWEGSSFGIILSQNGCAREYRFQSHRVGHGKEFENTPNVSLRGMDGGGKHESIGSGIYIAVK</sequence>
<dbReference type="Gene3D" id="3.30.420.10">
    <property type="entry name" value="Ribonuclease H-like superfamily/Ribonuclease H"/>
    <property type="match status" value="1"/>
</dbReference>